<dbReference type="GeneID" id="95357374"/>
<feature type="region of interest" description="Disordered" evidence="3">
    <location>
        <begin position="214"/>
        <end position="234"/>
    </location>
</feature>
<accession>A0A919GFZ5</accession>
<keyword evidence="5" id="KW-1185">Reference proteome</keyword>
<protein>
    <recommendedName>
        <fullName evidence="6">Type-2Aa cytolytic delta-endotoxin</fullName>
    </recommendedName>
</protein>
<evidence type="ECO:0000313" key="4">
    <source>
        <dbReference type="EMBL" id="GHH83616.1"/>
    </source>
</evidence>
<name>A0A919GFZ5_9ACTN</name>
<dbReference type="SUPFAM" id="SSF55676">
    <property type="entry name" value="CytB endotoxin-like"/>
    <property type="match status" value="1"/>
</dbReference>
<reference evidence="4" key="1">
    <citation type="journal article" date="2014" name="Int. J. Syst. Evol. Microbiol.">
        <title>Complete genome sequence of Corynebacterium casei LMG S-19264T (=DSM 44701T), isolated from a smear-ripened cheese.</title>
        <authorList>
            <consortium name="US DOE Joint Genome Institute (JGI-PGF)"/>
            <person name="Walter F."/>
            <person name="Albersmeier A."/>
            <person name="Kalinowski J."/>
            <person name="Ruckert C."/>
        </authorList>
    </citation>
    <scope>NUCLEOTIDE SEQUENCE</scope>
    <source>
        <strain evidence="4">JCM 4646</strain>
    </source>
</reference>
<dbReference type="EMBL" id="BNBO01000067">
    <property type="protein sequence ID" value="GHH83616.1"/>
    <property type="molecule type" value="Genomic_DNA"/>
</dbReference>
<dbReference type="GO" id="GO:0030435">
    <property type="term" value="P:sporulation resulting in formation of a cellular spore"/>
    <property type="evidence" value="ECO:0007669"/>
    <property type="project" value="UniProtKB-KW"/>
</dbReference>
<reference evidence="4" key="2">
    <citation type="submission" date="2020-09" db="EMBL/GenBank/DDBJ databases">
        <authorList>
            <person name="Sun Q."/>
            <person name="Ohkuma M."/>
        </authorList>
    </citation>
    <scope>NUCLEOTIDE SEQUENCE</scope>
    <source>
        <strain evidence="4">JCM 4646</strain>
    </source>
</reference>
<dbReference type="InterPro" id="IPR001615">
    <property type="entry name" value="Endotoxin_CytB"/>
</dbReference>
<comment type="caution">
    <text evidence="4">The sequence shown here is derived from an EMBL/GenBank/DDBJ whole genome shotgun (WGS) entry which is preliminary data.</text>
</comment>
<evidence type="ECO:0008006" key="6">
    <source>
        <dbReference type="Google" id="ProtNLM"/>
    </source>
</evidence>
<dbReference type="GO" id="GO:0005576">
    <property type="term" value="C:extracellular region"/>
    <property type="evidence" value="ECO:0007669"/>
    <property type="project" value="InterPro"/>
</dbReference>
<dbReference type="AlphaFoldDB" id="A0A919GFZ5"/>
<dbReference type="Proteomes" id="UP000617734">
    <property type="component" value="Unassembled WGS sequence"/>
</dbReference>
<keyword evidence="2" id="KW-0749">Sporulation</keyword>
<gene>
    <name evidence="4" type="ORF">GCM10018781_71190</name>
</gene>
<dbReference type="Gene3D" id="3.40.198.10">
    <property type="entry name" value="Delta-endotoxin CytB-like"/>
    <property type="match status" value="1"/>
</dbReference>
<organism evidence="4 5">
    <name type="scientific">Kitasatospora indigofera</name>
    <dbReference type="NCBI Taxonomy" id="67307"/>
    <lineage>
        <taxon>Bacteria</taxon>
        <taxon>Bacillati</taxon>
        <taxon>Actinomycetota</taxon>
        <taxon>Actinomycetes</taxon>
        <taxon>Kitasatosporales</taxon>
        <taxon>Streptomycetaceae</taxon>
        <taxon>Kitasatospora</taxon>
    </lineage>
</organism>
<proteinExistence type="inferred from homology"/>
<dbReference type="InterPro" id="IPR035918">
    <property type="entry name" value="CytB_endotoxin-like_sf"/>
</dbReference>
<evidence type="ECO:0000256" key="2">
    <source>
        <dbReference type="ARBA" id="ARBA00022969"/>
    </source>
</evidence>
<dbReference type="RefSeq" id="WP_190215047.1">
    <property type="nucleotide sequence ID" value="NZ_BNBO01000067.1"/>
</dbReference>
<dbReference type="Pfam" id="PF01338">
    <property type="entry name" value="Bac_thur_toxin"/>
    <property type="match status" value="1"/>
</dbReference>
<evidence type="ECO:0000256" key="1">
    <source>
        <dbReference type="ARBA" id="ARBA00009676"/>
    </source>
</evidence>
<evidence type="ECO:0000256" key="3">
    <source>
        <dbReference type="SAM" id="MobiDB-lite"/>
    </source>
</evidence>
<evidence type="ECO:0000313" key="5">
    <source>
        <dbReference type="Proteomes" id="UP000617734"/>
    </source>
</evidence>
<comment type="similarity">
    <text evidence="1">Belongs to the cyt1/cyt2 endotoxin family.</text>
</comment>
<sequence length="234" mass="25529">MTHRPSHLVTVALPAAREHHSKEILHVTPLHLQQALETAEAFQQADPGRGRAFDHASILGAARNLPDSTLLRTTDSTLVEDTIRVSTLVTELGGHLFSTLQLDYTDVHFRSQVNAALTNALTGLAEQHDDSWLHWLATDGTSTGYRYNLFLVLQNEETADNLAAAQISLTVTVGLPKHRVLRLTTGDTARFSLRVQALHLVQALQPDLALRAPAPQQLASVPPPATGQPLPHRS</sequence>